<dbReference type="Proteomes" id="UP001223336">
    <property type="component" value="Unassembled WGS sequence"/>
</dbReference>
<dbReference type="EMBL" id="JAVFKN010000001">
    <property type="protein sequence ID" value="MDQ5767049.1"/>
    <property type="molecule type" value="Genomic_DNA"/>
</dbReference>
<accession>A0ABU0Y3W2</accession>
<dbReference type="InterPro" id="IPR004919">
    <property type="entry name" value="GmrSD_N"/>
</dbReference>
<dbReference type="PANTHER" id="PTHR37292:SF2">
    <property type="entry name" value="DUF262 DOMAIN-CONTAINING PROTEIN"/>
    <property type="match status" value="1"/>
</dbReference>
<evidence type="ECO:0000259" key="1">
    <source>
        <dbReference type="Pfam" id="PF03235"/>
    </source>
</evidence>
<organism evidence="2 3">
    <name type="scientific">Thiothrix subterranea</name>
    <dbReference type="NCBI Taxonomy" id="2735563"/>
    <lineage>
        <taxon>Bacteria</taxon>
        <taxon>Pseudomonadati</taxon>
        <taxon>Pseudomonadota</taxon>
        <taxon>Gammaproteobacteria</taxon>
        <taxon>Thiotrichales</taxon>
        <taxon>Thiotrichaceae</taxon>
        <taxon>Thiothrix</taxon>
    </lineage>
</organism>
<evidence type="ECO:0000313" key="3">
    <source>
        <dbReference type="Proteomes" id="UP001223336"/>
    </source>
</evidence>
<keyword evidence="3" id="KW-1185">Reference proteome</keyword>
<gene>
    <name evidence="2" type="ORF">RCC75_00805</name>
</gene>
<sequence length="521" mass="60678">MNIFNNSDIGSISLIKYVSLFLNKSNEDYNLIQLPPIQRNAVWHVEQIERLWDSIMRGFPIGSFLLSNREKGSVSRGVTEKEQVISKNTGFFLLDGQQRTRAILLGFNHSENARLWIDLKPTLSFDNIEHNDRHFLFRVTTTHQPWGMKCSKPEDKISEEKKHKARGKLYQKSLRYDYQVKINIPAHHGEPVSWPIEANIPIPFDDLVKLCGGYTGFFREPQWNEVIPLIPNDLRQDGWINETEHFSEIIMALKRILDSSSENEYQRSVALLIHNGDFYKKNENAQDAIEVLFRRINSKGTILNGEEMQYSLLKATWDRAYDMVYNIISDDKIGYLFSSTGIVLSAARLARYNINEHDDSSPNVTKFRKWIGDKKQSEGKSFLDEMKHLLETNPESNKSIYHSTIEEFCNLIVFNENTVDDIGIPKKLLLSINSKYYHPVIIWIYLNRNNHLKIKNNRLSILRYLMFSLIGFDDADKVSRKANHIIRNNNHGDDFPDRIIYQQCVKEQLAIIFPSISDFKK</sequence>
<protein>
    <submittedName>
        <fullName evidence="2">DUF262 domain-containing protein</fullName>
    </submittedName>
</protein>
<dbReference type="RefSeq" id="WP_308133283.1">
    <property type="nucleotide sequence ID" value="NZ_JAVFKN010000001.1"/>
</dbReference>
<dbReference type="PANTHER" id="PTHR37292">
    <property type="entry name" value="VNG6097C"/>
    <property type="match status" value="1"/>
</dbReference>
<comment type="caution">
    <text evidence="2">The sequence shown here is derived from an EMBL/GenBank/DDBJ whole genome shotgun (WGS) entry which is preliminary data.</text>
</comment>
<feature type="domain" description="GmrSD restriction endonucleases N-terminal" evidence="1">
    <location>
        <begin position="22"/>
        <end position="159"/>
    </location>
</feature>
<reference evidence="2 3" key="1">
    <citation type="submission" date="2023-08" db="EMBL/GenBank/DDBJ databases">
        <title>New molecular markers tilS and rpoB for phylogenetic and monitoring studies of the genus Thiothrix biodiversity.</title>
        <authorList>
            <person name="Ravin N.V."/>
            <person name="Smolyakov D."/>
            <person name="Markov N.D."/>
            <person name="Beletsky A.V."/>
            <person name="Mardanov A.V."/>
            <person name="Rudenko T.S."/>
            <person name="Grabovich M.Y."/>
        </authorList>
    </citation>
    <scope>NUCLEOTIDE SEQUENCE [LARGE SCALE GENOMIC DNA]</scope>
    <source>
        <strain evidence="2 3">H33</strain>
    </source>
</reference>
<proteinExistence type="predicted"/>
<dbReference type="Pfam" id="PF03235">
    <property type="entry name" value="GmrSD_N"/>
    <property type="match status" value="1"/>
</dbReference>
<name>A0ABU0Y3W2_9GAMM</name>
<evidence type="ECO:0000313" key="2">
    <source>
        <dbReference type="EMBL" id="MDQ5767049.1"/>
    </source>
</evidence>